<dbReference type="Proteomes" id="UP001597214">
    <property type="component" value="Unassembled WGS sequence"/>
</dbReference>
<organism evidence="1 2">
    <name type="scientific">Bacillus salitolerans</name>
    <dbReference type="NCBI Taxonomy" id="1437434"/>
    <lineage>
        <taxon>Bacteria</taxon>
        <taxon>Bacillati</taxon>
        <taxon>Bacillota</taxon>
        <taxon>Bacilli</taxon>
        <taxon>Bacillales</taxon>
        <taxon>Bacillaceae</taxon>
        <taxon>Bacillus</taxon>
    </lineage>
</organism>
<sequence length="119" mass="13654">MYIDLFAGYEQSKESLLEYVPIIEKHPDKFLLGTDRGYGVGYNQAAEAFYVLLEELSPETACKVAFQNFQKLMNDQPPTKRQIETICELSSKLGKRGTQSLNKYEAHLLIFELEKAIKE</sequence>
<dbReference type="RefSeq" id="WP_377926161.1">
    <property type="nucleotide sequence ID" value="NZ_JBHUEM010000001.1"/>
</dbReference>
<gene>
    <name evidence="1" type="ORF">ACFSCX_00730</name>
</gene>
<protein>
    <recommendedName>
        <fullName evidence="3">Amidohydrolase-related domain-containing protein</fullName>
    </recommendedName>
</protein>
<evidence type="ECO:0008006" key="3">
    <source>
        <dbReference type="Google" id="ProtNLM"/>
    </source>
</evidence>
<dbReference type="EMBL" id="JBHUEM010000001">
    <property type="protein sequence ID" value="MFD1735075.1"/>
    <property type="molecule type" value="Genomic_DNA"/>
</dbReference>
<comment type="caution">
    <text evidence="1">The sequence shown here is derived from an EMBL/GenBank/DDBJ whole genome shotgun (WGS) entry which is preliminary data.</text>
</comment>
<accession>A0ABW4LIR7</accession>
<name>A0ABW4LIR7_9BACI</name>
<reference evidence="2" key="1">
    <citation type="journal article" date="2019" name="Int. J. Syst. Evol. Microbiol.">
        <title>The Global Catalogue of Microorganisms (GCM) 10K type strain sequencing project: providing services to taxonomists for standard genome sequencing and annotation.</title>
        <authorList>
            <consortium name="The Broad Institute Genomics Platform"/>
            <consortium name="The Broad Institute Genome Sequencing Center for Infectious Disease"/>
            <person name="Wu L."/>
            <person name="Ma J."/>
        </authorList>
    </citation>
    <scope>NUCLEOTIDE SEQUENCE [LARGE SCALE GENOMIC DNA]</scope>
    <source>
        <strain evidence="2">CCUG 49339</strain>
    </source>
</reference>
<evidence type="ECO:0000313" key="2">
    <source>
        <dbReference type="Proteomes" id="UP001597214"/>
    </source>
</evidence>
<proteinExistence type="predicted"/>
<evidence type="ECO:0000313" key="1">
    <source>
        <dbReference type="EMBL" id="MFD1735075.1"/>
    </source>
</evidence>
<keyword evidence="2" id="KW-1185">Reference proteome</keyword>